<dbReference type="Proteomes" id="UP001202831">
    <property type="component" value="Unassembled WGS sequence"/>
</dbReference>
<sequence length="122" mass="13208">MLNLLLLPLATATGAVTANLTDFVRGETSQYHEDLSPDTLTFYLAVSAYILVWFGLLISGIELTSAKGLWSGVEYIGLFIAGLVAYTMAKGGRMVSRGAQVWVWRMALPLVFITCGLAIYLG</sequence>
<reference evidence="2 3" key="1">
    <citation type="submission" date="2022-01" db="EMBL/GenBank/DDBJ databases">
        <title>Whole genome-based taxonomy of the Shewanellaceae.</title>
        <authorList>
            <person name="Martin-Rodriguez A.J."/>
        </authorList>
    </citation>
    <scope>NUCLEOTIDE SEQUENCE [LARGE SCALE GENOMIC DNA]</scope>
    <source>
        <strain evidence="2 3">DSM 21332</strain>
    </source>
</reference>
<feature type="transmembrane region" description="Helical" evidence="1">
    <location>
        <begin position="68"/>
        <end position="89"/>
    </location>
</feature>
<feature type="transmembrane region" description="Helical" evidence="1">
    <location>
        <begin position="101"/>
        <end position="121"/>
    </location>
</feature>
<keyword evidence="1" id="KW-0472">Membrane</keyword>
<name>A0ABT0N8P2_9GAMM</name>
<dbReference type="RefSeq" id="WP_248937080.1">
    <property type="nucleotide sequence ID" value="NZ_JAKIKT010000005.1"/>
</dbReference>
<evidence type="ECO:0000256" key="1">
    <source>
        <dbReference type="SAM" id="Phobius"/>
    </source>
</evidence>
<evidence type="ECO:0000313" key="2">
    <source>
        <dbReference type="EMBL" id="MCL2914747.1"/>
    </source>
</evidence>
<keyword evidence="1" id="KW-0812">Transmembrane</keyword>
<keyword evidence="1" id="KW-1133">Transmembrane helix</keyword>
<organism evidence="2 3">
    <name type="scientific">Shewanella corallii</name>
    <dbReference type="NCBI Taxonomy" id="560080"/>
    <lineage>
        <taxon>Bacteria</taxon>
        <taxon>Pseudomonadati</taxon>
        <taxon>Pseudomonadota</taxon>
        <taxon>Gammaproteobacteria</taxon>
        <taxon>Alteromonadales</taxon>
        <taxon>Shewanellaceae</taxon>
        <taxon>Shewanella</taxon>
    </lineage>
</organism>
<keyword evidence="3" id="KW-1185">Reference proteome</keyword>
<protein>
    <submittedName>
        <fullName evidence="2">Uncharacterized protein</fullName>
    </submittedName>
</protein>
<dbReference type="EMBL" id="JAKIKT010000005">
    <property type="protein sequence ID" value="MCL2914747.1"/>
    <property type="molecule type" value="Genomic_DNA"/>
</dbReference>
<gene>
    <name evidence="2" type="ORF">L2725_13305</name>
</gene>
<proteinExistence type="predicted"/>
<accession>A0ABT0N8P2</accession>
<evidence type="ECO:0000313" key="3">
    <source>
        <dbReference type="Proteomes" id="UP001202831"/>
    </source>
</evidence>
<feature type="transmembrane region" description="Helical" evidence="1">
    <location>
        <begin position="41"/>
        <end position="61"/>
    </location>
</feature>
<comment type="caution">
    <text evidence="2">The sequence shown here is derived from an EMBL/GenBank/DDBJ whole genome shotgun (WGS) entry which is preliminary data.</text>
</comment>